<evidence type="ECO:0000256" key="1">
    <source>
        <dbReference type="ARBA" id="ARBA00011073"/>
    </source>
</evidence>
<dbReference type="InterPro" id="IPR051048">
    <property type="entry name" value="Peptidase_S8/S53_subtilisin"/>
</dbReference>
<feature type="chain" id="PRO_5005580251" evidence="7">
    <location>
        <begin position="20"/>
        <end position="542"/>
    </location>
</feature>
<keyword evidence="2 5" id="KW-0645">Protease</keyword>
<evidence type="ECO:0000256" key="2">
    <source>
        <dbReference type="ARBA" id="ARBA00022670"/>
    </source>
</evidence>
<dbReference type="Gene3D" id="3.40.50.200">
    <property type="entry name" value="Peptidase S8/S53 domain"/>
    <property type="match status" value="2"/>
</dbReference>
<sequence length="542" mass="59660">MKKYTIWVVLLLVSLSSFAQQGLLQTPPKNWFNLDPVENKVNGVSTEKAYELLKGKTSQKVIVAVIDSGIDIEHEDLKDVIWTNPGEIPNNGIDDDNNGYIDDVHGWNFIGGKDGRNVGKDSYEVTRYYKILSEKYEGKELKDIDKKDKEEFITWQKVKSEFEEAHTKAQMEFEQYGSLARQIERFNKLFEAYMDVEEVTVATLSEIESDDAVIDLGKNYMIQILQSIDEEMSLDSVLVLINMDLAEMEANAKYSYSLEYDAREIVGDDPNNLAEKGYGNNDVIGKGTDNFHGTHVAGIIAASRGNGIGTDGVANNVSIMALRAVPDGDERDKDVANAIRYAVDNGAKIINMSFGKAYSPNLQYVYDAIEYANSKGVLLVHAAGNSGEDIDEANNFPNDKFGKNGDWANWIEVGASSWGSDGQFVGSFSNYGDKTVDLFAPGVAIYSTAPNNGYQDAQGTSMASPVTAGVAAMLLSYFPDLTAEQLKDILMKSVRKLDGTKVTKPGTFNQEVNFSKLSKSGGIVNAYEAVKMAESMKLGKKK</sequence>
<feature type="active site" description="Charge relay system" evidence="5">
    <location>
        <position position="461"/>
    </location>
</feature>
<dbReference type="PROSITE" id="PS00138">
    <property type="entry name" value="SUBTILASE_SER"/>
    <property type="match status" value="1"/>
</dbReference>
<dbReference type="PROSITE" id="PS00136">
    <property type="entry name" value="SUBTILASE_ASP"/>
    <property type="match status" value="1"/>
</dbReference>
<dbReference type="PANTHER" id="PTHR43399:SF4">
    <property type="entry name" value="CELL WALL-ASSOCIATED PROTEASE"/>
    <property type="match status" value="1"/>
</dbReference>
<comment type="caution">
    <text evidence="9">The sequence shown here is derived from an EMBL/GenBank/DDBJ whole genome shotgun (WGS) entry which is preliminary data.</text>
</comment>
<evidence type="ECO:0000256" key="3">
    <source>
        <dbReference type="ARBA" id="ARBA00022801"/>
    </source>
</evidence>
<dbReference type="PATRIC" id="fig|1566026.4.peg.2476"/>
<dbReference type="InterPro" id="IPR023828">
    <property type="entry name" value="Peptidase_S8_Ser-AS"/>
</dbReference>
<gene>
    <name evidence="9" type="ORF">OB69_03525</name>
</gene>
<evidence type="ECO:0000256" key="7">
    <source>
        <dbReference type="SAM" id="SignalP"/>
    </source>
</evidence>
<dbReference type="PRINTS" id="PR00723">
    <property type="entry name" value="SUBTILISIN"/>
</dbReference>
<dbReference type="InterPro" id="IPR034080">
    <property type="entry name" value="Protease_P7-like_dom"/>
</dbReference>
<dbReference type="InterPro" id="IPR000209">
    <property type="entry name" value="Peptidase_S8/S53_dom"/>
</dbReference>
<dbReference type="Proteomes" id="UP000036908">
    <property type="component" value="Unassembled WGS sequence"/>
</dbReference>
<comment type="similarity">
    <text evidence="1 5 6">Belongs to the peptidase S8 family.</text>
</comment>
<dbReference type="CDD" id="cd07483">
    <property type="entry name" value="Peptidases_S8_Subtilisin_Novo-like"/>
    <property type="match status" value="1"/>
</dbReference>
<dbReference type="OrthoDB" id="9798386at2"/>
<evidence type="ECO:0000313" key="10">
    <source>
        <dbReference type="Proteomes" id="UP000036908"/>
    </source>
</evidence>
<accession>A0A0L8APC9</accession>
<dbReference type="InterPro" id="IPR036852">
    <property type="entry name" value="Peptidase_S8/S53_dom_sf"/>
</dbReference>
<dbReference type="GO" id="GO:0004252">
    <property type="term" value="F:serine-type endopeptidase activity"/>
    <property type="evidence" value="ECO:0007669"/>
    <property type="project" value="UniProtKB-UniRule"/>
</dbReference>
<keyword evidence="7" id="KW-0732">Signal</keyword>
<dbReference type="InterPro" id="IPR023827">
    <property type="entry name" value="Peptidase_S8_Asp-AS"/>
</dbReference>
<organism evidence="9 10">
    <name type="scientific">Roseivirga seohaensis subsp. aquiponti</name>
    <dbReference type="NCBI Taxonomy" id="1566026"/>
    <lineage>
        <taxon>Bacteria</taxon>
        <taxon>Pseudomonadati</taxon>
        <taxon>Bacteroidota</taxon>
        <taxon>Cytophagia</taxon>
        <taxon>Cytophagales</taxon>
        <taxon>Roseivirgaceae</taxon>
        <taxon>Roseivirga</taxon>
    </lineage>
</organism>
<name>A0A0L8APC9_9BACT</name>
<protein>
    <submittedName>
        <fullName evidence="9">Peptidase S8</fullName>
    </submittedName>
</protein>
<keyword evidence="3 5" id="KW-0378">Hydrolase</keyword>
<feature type="domain" description="Peptidase S8/S53" evidence="8">
    <location>
        <begin position="59"/>
        <end position="500"/>
    </location>
</feature>
<proteinExistence type="inferred from homology"/>
<feature type="signal peptide" evidence="7">
    <location>
        <begin position="1"/>
        <end position="19"/>
    </location>
</feature>
<dbReference type="PANTHER" id="PTHR43399">
    <property type="entry name" value="SUBTILISIN-RELATED"/>
    <property type="match status" value="1"/>
</dbReference>
<dbReference type="AlphaFoldDB" id="A0A0L8APC9"/>
<evidence type="ECO:0000256" key="4">
    <source>
        <dbReference type="ARBA" id="ARBA00022825"/>
    </source>
</evidence>
<feature type="active site" description="Charge relay system" evidence="5">
    <location>
        <position position="67"/>
    </location>
</feature>
<dbReference type="RefSeq" id="WP_053222302.1">
    <property type="nucleotide sequence ID" value="NZ_JSVA01000004.1"/>
</dbReference>
<keyword evidence="4 5" id="KW-0720">Serine protease</keyword>
<dbReference type="EMBL" id="JSVA01000004">
    <property type="protein sequence ID" value="KOF04070.1"/>
    <property type="molecule type" value="Genomic_DNA"/>
</dbReference>
<dbReference type="InterPro" id="IPR015500">
    <property type="entry name" value="Peptidase_S8_subtilisin-rel"/>
</dbReference>
<evidence type="ECO:0000256" key="5">
    <source>
        <dbReference type="PROSITE-ProRule" id="PRU01240"/>
    </source>
</evidence>
<evidence type="ECO:0000259" key="8">
    <source>
        <dbReference type="Pfam" id="PF00082"/>
    </source>
</evidence>
<dbReference type="PROSITE" id="PS00137">
    <property type="entry name" value="SUBTILASE_HIS"/>
    <property type="match status" value="1"/>
</dbReference>
<dbReference type="Pfam" id="PF00082">
    <property type="entry name" value="Peptidase_S8"/>
    <property type="match status" value="1"/>
</dbReference>
<dbReference type="GO" id="GO:0006508">
    <property type="term" value="P:proteolysis"/>
    <property type="evidence" value="ECO:0007669"/>
    <property type="project" value="UniProtKB-KW"/>
</dbReference>
<evidence type="ECO:0000313" key="9">
    <source>
        <dbReference type="EMBL" id="KOF04070.1"/>
    </source>
</evidence>
<dbReference type="InterPro" id="IPR022398">
    <property type="entry name" value="Peptidase_S8_His-AS"/>
</dbReference>
<dbReference type="SUPFAM" id="SSF52743">
    <property type="entry name" value="Subtilisin-like"/>
    <property type="match status" value="1"/>
</dbReference>
<evidence type="ECO:0000256" key="6">
    <source>
        <dbReference type="RuleBase" id="RU003355"/>
    </source>
</evidence>
<reference evidence="10" key="1">
    <citation type="submission" date="2014-11" db="EMBL/GenBank/DDBJ databases">
        <title>Genome sequencing of Roseivirga sp. D-25.</title>
        <authorList>
            <person name="Selvaratnam C."/>
            <person name="Thevarajoo S."/>
            <person name="Goh K.M."/>
            <person name="Eee R."/>
            <person name="Chan K.-G."/>
            <person name="Chong C.S."/>
        </authorList>
    </citation>
    <scope>NUCLEOTIDE SEQUENCE [LARGE SCALE GENOMIC DNA]</scope>
    <source>
        <strain evidence="10">D-25</strain>
    </source>
</reference>
<keyword evidence="10" id="KW-1185">Reference proteome</keyword>
<feature type="active site" description="Charge relay system" evidence="5">
    <location>
        <position position="292"/>
    </location>
</feature>
<dbReference type="PROSITE" id="PS51892">
    <property type="entry name" value="SUBTILASE"/>
    <property type="match status" value="1"/>
</dbReference>